<accession>A0A9D5AZ65</accession>
<dbReference type="EMBL" id="JAMSHJ010000003">
    <property type="protein sequence ID" value="KAI5424476.1"/>
    <property type="molecule type" value="Genomic_DNA"/>
</dbReference>
<keyword evidence="1" id="KW-1133">Transmembrane helix</keyword>
<evidence type="ECO:0000313" key="2">
    <source>
        <dbReference type="EMBL" id="KAI5424476.1"/>
    </source>
</evidence>
<proteinExistence type="predicted"/>
<dbReference type="AlphaFoldDB" id="A0A9D5AZ65"/>
<dbReference type="InterPro" id="IPR003020">
    <property type="entry name" value="HCO3_transpt_euk"/>
</dbReference>
<dbReference type="GO" id="GO:0005886">
    <property type="term" value="C:plasma membrane"/>
    <property type="evidence" value="ECO:0007669"/>
    <property type="project" value="TreeGrafter"/>
</dbReference>
<name>A0A9D5AZ65_PEA</name>
<feature type="transmembrane region" description="Helical" evidence="1">
    <location>
        <begin position="224"/>
        <end position="244"/>
    </location>
</feature>
<organism evidence="2 3">
    <name type="scientific">Pisum sativum</name>
    <name type="common">Garden pea</name>
    <name type="synonym">Lathyrus oleraceus</name>
    <dbReference type="NCBI Taxonomy" id="3888"/>
    <lineage>
        <taxon>Eukaryota</taxon>
        <taxon>Viridiplantae</taxon>
        <taxon>Streptophyta</taxon>
        <taxon>Embryophyta</taxon>
        <taxon>Tracheophyta</taxon>
        <taxon>Spermatophyta</taxon>
        <taxon>Magnoliopsida</taxon>
        <taxon>eudicotyledons</taxon>
        <taxon>Gunneridae</taxon>
        <taxon>Pentapetalae</taxon>
        <taxon>rosids</taxon>
        <taxon>fabids</taxon>
        <taxon>Fabales</taxon>
        <taxon>Fabaceae</taxon>
        <taxon>Papilionoideae</taxon>
        <taxon>50 kb inversion clade</taxon>
        <taxon>NPAAA clade</taxon>
        <taxon>Hologalegina</taxon>
        <taxon>IRL clade</taxon>
        <taxon>Fabeae</taxon>
        <taxon>Lathyrus</taxon>
    </lineage>
</organism>
<evidence type="ECO:0000313" key="3">
    <source>
        <dbReference type="Proteomes" id="UP001058974"/>
    </source>
</evidence>
<dbReference type="GO" id="GO:0005452">
    <property type="term" value="F:solute:inorganic anion antiporter activity"/>
    <property type="evidence" value="ECO:0007669"/>
    <property type="project" value="InterPro"/>
</dbReference>
<gene>
    <name evidence="2" type="ORF">KIW84_030604</name>
</gene>
<feature type="transmembrane region" description="Helical" evidence="1">
    <location>
        <begin position="191"/>
        <end position="212"/>
    </location>
</feature>
<dbReference type="GO" id="GO:0050801">
    <property type="term" value="P:monoatomic ion homeostasis"/>
    <property type="evidence" value="ECO:0007669"/>
    <property type="project" value="TreeGrafter"/>
</dbReference>
<dbReference type="PANTHER" id="PTHR11453:SF40">
    <property type="entry name" value="BORON TRANSPORTER 4-RELATED"/>
    <property type="match status" value="1"/>
</dbReference>
<reference evidence="2 3" key="1">
    <citation type="journal article" date="2022" name="Nat. Genet.">
        <title>Improved pea reference genome and pan-genome highlight genomic features and evolutionary characteristics.</title>
        <authorList>
            <person name="Yang T."/>
            <person name="Liu R."/>
            <person name="Luo Y."/>
            <person name="Hu S."/>
            <person name="Wang D."/>
            <person name="Wang C."/>
            <person name="Pandey M.K."/>
            <person name="Ge S."/>
            <person name="Xu Q."/>
            <person name="Li N."/>
            <person name="Li G."/>
            <person name="Huang Y."/>
            <person name="Saxena R.K."/>
            <person name="Ji Y."/>
            <person name="Li M."/>
            <person name="Yan X."/>
            <person name="He Y."/>
            <person name="Liu Y."/>
            <person name="Wang X."/>
            <person name="Xiang C."/>
            <person name="Varshney R.K."/>
            <person name="Ding H."/>
            <person name="Gao S."/>
            <person name="Zong X."/>
        </authorList>
    </citation>
    <scope>NUCLEOTIDE SEQUENCE [LARGE SCALE GENOMIC DNA]</scope>
    <source>
        <strain evidence="2 3">cv. Zhongwan 6</strain>
    </source>
</reference>
<keyword evidence="3" id="KW-1185">Reference proteome</keyword>
<keyword evidence="1" id="KW-0812">Transmembrane</keyword>
<comment type="caution">
    <text evidence="2">The sequence shown here is derived from an EMBL/GenBank/DDBJ whole genome shotgun (WGS) entry which is preliminary data.</text>
</comment>
<protein>
    <submittedName>
        <fullName evidence="2">Boron transporter 4</fullName>
    </submittedName>
</protein>
<dbReference type="PANTHER" id="PTHR11453">
    <property type="entry name" value="ANION EXCHANGE PROTEIN"/>
    <property type="match status" value="1"/>
</dbReference>
<evidence type="ECO:0000256" key="1">
    <source>
        <dbReference type="SAM" id="Phobius"/>
    </source>
</evidence>
<sequence length="281" mass="31558">MHTQSLAVLKGLMISIKWLKVQKKASNIEIYKKMQAVFVEMDNRPVTFVERELENSKKVCLDCVGSFRIKWRNAEAYKICLPARQGNKFRNSGEVGAACWASLCYADLRLGAPFGSSDVGQRKVNMFCACYKSEDNDIGETMIDRLSTEGTGEAILLEGNLNQISPWRQQFPKRWQYFQCLKSSTGTVQQWASFRPLFSGVIYLLSVASGMAQLKEFNLKKPSAYHYDIFLLGFTTLLGGLLGLTPSNGVLPQQPYAHQEPCSSQGSDDQYKMVESAKESI</sequence>
<keyword evidence="1" id="KW-0472">Membrane</keyword>
<dbReference type="GO" id="GO:0006820">
    <property type="term" value="P:monoatomic anion transport"/>
    <property type="evidence" value="ECO:0007669"/>
    <property type="project" value="InterPro"/>
</dbReference>
<dbReference type="Proteomes" id="UP001058974">
    <property type="component" value="Chromosome 3"/>
</dbReference>
<dbReference type="Gramene" id="Psat03G0060400-T1">
    <property type="protein sequence ID" value="KAI5424476.1"/>
    <property type="gene ID" value="KIW84_030604"/>
</dbReference>